<dbReference type="Proteomes" id="UP000575083">
    <property type="component" value="Unassembled WGS sequence"/>
</dbReference>
<dbReference type="RefSeq" id="WP_409362570.1">
    <property type="nucleotide sequence ID" value="NZ_JACHLK010000008.1"/>
</dbReference>
<feature type="chain" id="PRO_5030909654" evidence="3">
    <location>
        <begin position="18"/>
        <end position="382"/>
    </location>
</feature>
<reference evidence="5 6" key="1">
    <citation type="submission" date="2020-08" db="EMBL/GenBank/DDBJ databases">
        <title>Functional genomics of gut bacteria from endangered species of beetles.</title>
        <authorList>
            <person name="Carlos-Shanley C."/>
        </authorList>
    </citation>
    <scope>NUCLEOTIDE SEQUENCE [LARGE SCALE GENOMIC DNA]</scope>
    <source>
        <strain evidence="5 6">S00198</strain>
    </source>
</reference>
<feature type="signal peptide" evidence="3">
    <location>
        <begin position="1"/>
        <end position="17"/>
    </location>
</feature>
<evidence type="ECO:0000256" key="3">
    <source>
        <dbReference type="SAM" id="SignalP"/>
    </source>
</evidence>
<gene>
    <name evidence="5" type="ORF">HNP48_003956</name>
</gene>
<evidence type="ECO:0000256" key="2">
    <source>
        <dbReference type="ARBA" id="ARBA00022729"/>
    </source>
</evidence>
<dbReference type="EMBL" id="JACHLK010000008">
    <property type="protein sequence ID" value="MBB6561263.1"/>
    <property type="molecule type" value="Genomic_DNA"/>
</dbReference>
<dbReference type="PANTHER" id="PTHR47151:SF2">
    <property type="entry name" value="AMINO ACID BINDING PROTEIN"/>
    <property type="match status" value="1"/>
</dbReference>
<comment type="caution">
    <text evidence="5">The sequence shown here is derived from an EMBL/GenBank/DDBJ whole genome shotgun (WGS) entry which is preliminary data.</text>
</comment>
<dbReference type="PANTHER" id="PTHR47151">
    <property type="entry name" value="LEU/ILE/VAL-BINDING ABC TRANSPORTER SUBUNIT"/>
    <property type="match status" value="1"/>
</dbReference>
<evidence type="ECO:0000313" key="6">
    <source>
        <dbReference type="Proteomes" id="UP000575083"/>
    </source>
</evidence>
<evidence type="ECO:0000256" key="1">
    <source>
        <dbReference type="ARBA" id="ARBA00010062"/>
    </source>
</evidence>
<comment type="similarity">
    <text evidence="1">Belongs to the leucine-binding protein family.</text>
</comment>
<dbReference type="SUPFAM" id="SSF53822">
    <property type="entry name" value="Periplasmic binding protein-like I"/>
    <property type="match status" value="1"/>
</dbReference>
<dbReference type="AlphaFoldDB" id="A0A7X0PG42"/>
<sequence>MIVAAAAAMAAGGLAHAQASVVRLGTVAPLSGGAAHAGQANLNGVRMAVEELNARGIAIGGQKVRFELLAEDDAGDPKQGVAAAQKLVDARVHGVIGHQNSGTAIPASRLYSDAGIPQISPSVTHPRYTRQGFATTFRMVADDVQLGGMLGRYAVKELHLRSFAVVDDRTAYGQGLAREFAEAVRAAGAAVVDQQFTTDKATDFSAILTAIKAKKPDVLFIGGMYATAGPMLLQMQQLGLYARLMGGDGICNDAIVPLAAGAVGENRIVCAEPGGFDQAQQPGLERFHAAYRKRFGSEAEGISVYAYDAVNLMAEAMVQAGSAEPKRYLPVLASMQGFQGVSGGIAFDGKGDRKDPLLTLYTFRNARRATLAVVRADASRTH</sequence>
<dbReference type="Pfam" id="PF13458">
    <property type="entry name" value="Peripla_BP_6"/>
    <property type="match status" value="1"/>
</dbReference>
<dbReference type="Gene3D" id="3.40.50.2300">
    <property type="match status" value="2"/>
</dbReference>
<accession>A0A7X0PG42</accession>
<keyword evidence="2 3" id="KW-0732">Signal</keyword>
<dbReference type="InterPro" id="IPR028082">
    <property type="entry name" value="Peripla_BP_I"/>
</dbReference>
<dbReference type="InterPro" id="IPR028081">
    <property type="entry name" value="Leu-bd"/>
</dbReference>
<dbReference type="CDD" id="cd06342">
    <property type="entry name" value="PBP1_ABC_LIVBP-like"/>
    <property type="match status" value="1"/>
</dbReference>
<feature type="domain" description="Leucine-binding protein" evidence="4">
    <location>
        <begin position="22"/>
        <end position="353"/>
    </location>
</feature>
<proteinExistence type="inferred from homology"/>
<protein>
    <submittedName>
        <fullName evidence="5">Branched-chain amino acid transport system substrate-binding protein</fullName>
    </submittedName>
</protein>
<evidence type="ECO:0000259" key="4">
    <source>
        <dbReference type="Pfam" id="PF13458"/>
    </source>
</evidence>
<keyword evidence="6" id="KW-1185">Reference proteome</keyword>
<name>A0A7X0PG42_9BURK</name>
<evidence type="ECO:0000313" key="5">
    <source>
        <dbReference type="EMBL" id="MBB6561263.1"/>
    </source>
</evidence>
<organism evidence="5 6">
    <name type="scientific">Acidovorax soli</name>
    <dbReference type="NCBI Taxonomy" id="592050"/>
    <lineage>
        <taxon>Bacteria</taxon>
        <taxon>Pseudomonadati</taxon>
        <taxon>Pseudomonadota</taxon>
        <taxon>Betaproteobacteria</taxon>
        <taxon>Burkholderiales</taxon>
        <taxon>Comamonadaceae</taxon>
        <taxon>Acidovorax</taxon>
    </lineage>
</organism>